<dbReference type="SUPFAM" id="SSF103473">
    <property type="entry name" value="MFS general substrate transporter"/>
    <property type="match status" value="1"/>
</dbReference>
<feature type="transmembrane region" description="Helical" evidence="6">
    <location>
        <begin position="239"/>
        <end position="260"/>
    </location>
</feature>
<feature type="domain" description="Major facilitator superfamily (MFS) profile" evidence="7">
    <location>
        <begin position="113"/>
        <end position="554"/>
    </location>
</feature>
<proteinExistence type="predicted"/>
<dbReference type="InterPro" id="IPR036259">
    <property type="entry name" value="MFS_trans_sf"/>
</dbReference>
<feature type="transmembrane region" description="Helical" evidence="6">
    <location>
        <begin position="353"/>
        <end position="372"/>
    </location>
</feature>
<dbReference type="FunFam" id="1.20.1250.20:FF:000011">
    <property type="entry name" value="MFS multidrug transporter, putative"/>
    <property type="match status" value="1"/>
</dbReference>
<evidence type="ECO:0000259" key="7">
    <source>
        <dbReference type="PROSITE" id="PS50850"/>
    </source>
</evidence>
<protein>
    <submittedName>
        <fullName evidence="8">MFS polyamine transporter</fullName>
    </submittedName>
</protein>
<dbReference type="EMBL" id="BPQB01000021">
    <property type="protein sequence ID" value="GJE91501.1"/>
    <property type="molecule type" value="Genomic_DNA"/>
</dbReference>
<dbReference type="Gene3D" id="1.20.1250.20">
    <property type="entry name" value="MFS general substrate transporter like domains"/>
    <property type="match status" value="1"/>
</dbReference>
<dbReference type="PANTHER" id="PTHR23502:SF60">
    <property type="entry name" value="MAJOR FACILITATOR SUPERFAMILY (MFS) PROFILE DOMAIN-CONTAINING PROTEIN-RELATED"/>
    <property type="match status" value="1"/>
</dbReference>
<sequence>MANRGLTPQPSLDSTLRENQSRTHLNLGEAQTPHRSHTTLASSMVADPEQPDSELPRTERTASARAESTKSASVDDQPQPQSSVDDDLVVVDWDGPDDPENPKNWSESKKWAAALAVSSFTFMSPVASSMVAPASFQIAQDLNITSEIEVALTISVYVLAYAIGPLILGPLSEIYGRSRVLQLANLLFLIFNLACGFAQNKGELIAFRFLSGLGGSAPLSIGGGVLADMWNADKRGKAVGIYSLAPLLGPAVGPIAGGWIAEKSTWRWVFWSVTIADALVQLAGLRFLRETYAPVLLKWKAHRIRKELAGDPEKGGAKRVKTVFQVQKGEVSWKEFLLRALCRPFVLFAQEPIIQLFGVYLAFVYGTVYLVLTTIPTIYTDVYHERIGIVGLHYISLGIGLSLATQINSRVLDSVYRYYTQKNNGVGKPEYRLLPVIPGTYMLPVGLLITGWCAQERVQWVATDVGFALIGFGAASSFQGLQAYVIDSFPRYAASALAAVSCFRSLAGFGFPLFAPYMYKALGYGKGDTILAAFCLGVGCPALILFWLYGERIRMMSRRTAGASPAASVKAEK</sequence>
<feature type="transmembrane region" description="Helical" evidence="6">
    <location>
        <begin position="458"/>
        <end position="481"/>
    </location>
</feature>
<keyword evidence="2 6" id="KW-0812">Transmembrane</keyword>
<keyword evidence="4 6" id="KW-0472">Membrane</keyword>
<dbReference type="Gene3D" id="1.20.1720.10">
    <property type="entry name" value="Multidrug resistance protein D"/>
    <property type="match status" value="1"/>
</dbReference>
<keyword evidence="3 6" id="KW-1133">Transmembrane helix</keyword>
<comment type="subcellular location">
    <subcellularLocation>
        <location evidence="1">Membrane</location>
        <topology evidence="1">Multi-pass membrane protein</topology>
    </subcellularLocation>
</comment>
<dbReference type="AlphaFoldDB" id="A0A9P3GB22"/>
<dbReference type="GO" id="GO:0016020">
    <property type="term" value="C:membrane"/>
    <property type="evidence" value="ECO:0007669"/>
    <property type="project" value="UniProtKB-SubCell"/>
</dbReference>
<evidence type="ECO:0000256" key="6">
    <source>
        <dbReference type="SAM" id="Phobius"/>
    </source>
</evidence>
<feature type="transmembrane region" description="Helical" evidence="6">
    <location>
        <begin position="180"/>
        <end position="199"/>
    </location>
</feature>
<reference evidence="8 9" key="1">
    <citation type="submission" date="2021-08" db="EMBL/GenBank/DDBJ databases">
        <title>Draft Genome Sequence of Phanerochaete sordida strain YK-624.</title>
        <authorList>
            <person name="Mori T."/>
            <person name="Dohra H."/>
            <person name="Suzuki T."/>
            <person name="Kawagishi H."/>
            <person name="Hirai H."/>
        </authorList>
    </citation>
    <scope>NUCLEOTIDE SEQUENCE [LARGE SCALE GENOMIC DNA]</scope>
    <source>
        <strain evidence="8 9">YK-624</strain>
    </source>
</reference>
<feature type="transmembrane region" description="Helical" evidence="6">
    <location>
        <begin position="266"/>
        <end position="288"/>
    </location>
</feature>
<dbReference type="Proteomes" id="UP000703269">
    <property type="component" value="Unassembled WGS sequence"/>
</dbReference>
<feature type="transmembrane region" description="Helical" evidence="6">
    <location>
        <begin position="148"/>
        <end position="168"/>
    </location>
</feature>
<feature type="transmembrane region" description="Helical" evidence="6">
    <location>
        <begin position="433"/>
        <end position="452"/>
    </location>
</feature>
<feature type="compositionally biased region" description="Polar residues" evidence="5">
    <location>
        <begin position="1"/>
        <end position="14"/>
    </location>
</feature>
<dbReference type="InterPro" id="IPR011701">
    <property type="entry name" value="MFS"/>
</dbReference>
<keyword evidence="9" id="KW-1185">Reference proteome</keyword>
<dbReference type="Pfam" id="PF07690">
    <property type="entry name" value="MFS_1"/>
    <property type="match status" value="1"/>
</dbReference>
<feature type="transmembrane region" description="Helical" evidence="6">
    <location>
        <begin position="392"/>
        <end position="412"/>
    </location>
</feature>
<dbReference type="InterPro" id="IPR020846">
    <property type="entry name" value="MFS_dom"/>
</dbReference>
<accession>A0A9P3GB22</accession>
<organism evidence="8 9">
    <name type="scientific">Phanerochaete sordida</name>
    <dbReference type="NCBI Taxonomy" id="48140"/>
    <lineage>
        <taxon>Eukaryota</taxon>
        <taxon>Fungi</taxon>
        <taxon>Dikarya</taxon>
        <taxon>Basidiomycota</taxon>
        <taxon>Agaricomycotina</taxon>
        <taxon>Agaricomycetes</taxon>
        <taxon>Polyporales</taxon>
        <taxon>Phanerochaetaceae</taxon>
        <taxon>Phanerochaete</taxon>
    </lineage>
</organism>
<dbReference type="PROSITE" id="PS50850">
    <property type="entry name" value="MFS"/>
    <property type="match status" value="1"/>
</dbReference>
<dbReference type="GO" id="GO:0022857">
    <property type="term" value="F:transmembrane transporter activity"/>
    <property type="evidence" value="ECO:0007669"/>
    <property type="project" value="InterPro"/>
</dbReference>
<feature type="transmembrane region" description="Helical" evidence="6">
    <location>
        <begin position="530"/>
        <end position="549"/>
    </location>
</feature>
<feature type="region of interest" description="Disordered" evidence="5">
    <location>
        <begin position="1"/>
        <end position="106"/>
    </location>
</feature>
<evidence type="ECO:0000256" key="2">
    <source>
        <dbReference type="ARBA" id="ARBA00022692"/>
    </source>
</evidence>
<evidence type="ECO:0000256" key="1">
    <source>
        <dbReference type="ARBA" id="ARBA00004141"/>
    </source>
</evidence>
<comment type="caution">
    <text evidence="8">The sequence shown here is derived from an EMBL/GenBank/DDBJ whole genome shotgun (WGS) entry which is preliminary data.</text>
</comment>
<evidence type="ECO:0000313" key="9">
    <source>
        <dbReference type="Proteomes" id="UP000703269"/>
    </source>
</evidence>
<evidence type="ECO:0000313" key="8">
    <source>
        <dbReference type="EMBL" id="GJE91501.1"/>
    </source>
</evidence>
<dbReference type="PANTHER" id="PTHR23502">
    <property type="entry name" value="MAJOR FACILITATOR SUPERFAMILY"/>
    <property type="match status" value="1"/>
</dbReference>
<evidence type="ECO:0000256" key="5">
    <source>
        <dbReference type="SAM" id="MobiDB-lite"/>
    </source>
</evidence>
<feature type="compositionally biased region" description="Acidic residues" evidence="5">
    <location>
        <begin position="84"/>
        <end position="99"/>
    </location>
</feature>
<feature type="compositionally biased region" description="Low complexity" evidence="5">
    <location>
        <begin position="74"/>
        <end position="83"/>
    </location>
</feature>
<evidence type="ECO:0000256" key="3">
    <source>
        <dbReference type="ARBA" id="ARBA00022989"/>
    </source>
</evidence>
<evidence type="ECO:0000256" key="4">
    <source>
        <dbReference type="ARBA" id="ARBA00023136"/>
    </source>
</evidence>
<dbReference type="OrthoDB" id="6770063at2759"/>
<gene>
    <name evidence="8" type="ORF">PsYK624_076510</name>
</gene>
<dbReference type="CDD" id="cd17323">
    <property type="entry name" value="MFS_Tpo1_MDR_like"/>
    <property type="match status" value="1"/>
</dbReference>
<feature type="transmembrane region" description="Helical" evidence="6">
    <location>
        <begin position="111"/>
        <end position="136"/>
    </location>
</feature>
<feature type="transmembrane region" description="Helical" evidence="6">
    <location>
        <begin position="205"/>
        <end position="227"/>
    </location>
</feature>
<name>A0A9P3GB22_9APHY</name>
<feature type="transmembrane region" description="Helical" evidence="6">
    <location>
        <begin position="493"/>
        <end position="518"/>
    </location>
</feature>